<dbReference type="InterPro" id="IPR041698">
    <property type="entry name" value="Methyltransf_25"/>
</dbReference>
<dbReference type="Gene3D" id="3.40.50.150">
    <property type="entry name" value="Vaccinia Virus protein VP39"/>
    <property type="match status" value="1"/>
</dbReference>
<evidence type="ECO:0000313" key="2">
    <source>
        <dbReference type="EMBL" id="SDP42454.1"/>
    </source>
</evidence>
<dbReference type="PANTHER" id="PTHR43667:SF2">
    <property type="entry name" value="FATTY ACID C-METHYL TRANSFERASE"/>
    <property type="match status" value="1"/>
</dbReference>
<dbReference type="InterPro" id="IPR050723">
    <property type="entry name" value="CFA/CMAS"/>
</dbReference>
<evidence type="ECO:0000313" key="3">
    <source>
        <dbReference type="Proteomes" id="UP000199691"/>
    </source>
</evidence>
<reference evidence="3" key="1">
    <citation type="submission" date="2016-10" db="EMBL/GenBank/DDBJ databases">
        <authorList>
            <person name="Varghese N."/>
            <person name="Submissions S."/>
        </authorList>
    </citation>
    <scope>NUCLEOTIDE SEQUENCE [LARGE SCALE GENOMIC DNA]</scope>
    <source>
        <strain evidence="3">CGMCC 4.6609</strain>
    </source>
</reference>
<evidence type="ECO:0000259" key="1">
    <source>
        <dbReference type="Pfam" id="PF13649"/>
    </source>
</evidence>
<dbReference type="GO" id="GO:0008168">
    <property type="term" value="F:methyltransferase activity"/>
    <property type="evidence" value="ECO:0007669"/>
    <property type="project" value="UniProtKB-KW"/>
</dbReference>
<dbReference type="InterPro" id="IPR029063">
    <property type="entry name" value="SAM-dependent_MTases_sf"/>
</dbReference>
<dbReference type="AlphaFoldDB" id="A0A1H0SL35"/>
<keyword evidence="2" id="KW-0808">Transferase</keyword>
<dbReference type="GO" id="GO:0032259">
    <property type="term" value="P:methylation"/>
    <property type="evidence" value="ECO:0007669"/>
    <property type="project" value="UniProtKB-KW"/>
</dbReference>
<keyword evidence="3" id="KW-1185">Reference proteome</keyword>
<organism evidence="2 3">
    <name type="scientific">Lentzea jiangxiensis</name>
    <dbReference type="NCBI Taxonomy" id="641025"/>
    <lineage>
        <taxon>Bacteria</taxon>
        <taxon>Bacillati</taxon>
        <taxon>Actinomycetota</taxon>
        <taxon>Actinomycetes</taxon>
        <taxon>Pseudonocardiales</taxon>
        <taxon>Pseudonocardiaceae</taxon>
        <taxon>Lentzea</taxon>
    </lineage>
</organism>
<dbReference type="SUPFAM" id="SSF53335">
    <property type="entry name" value="S-adenosyl-L-methionine-dependent methyltransferases"/>
    <property type="match status" value="1"/>
</dbReference>
<dbReference type="PANTHER" id="PTHR43667">
    <property type="entry name" value="CYCLOPROPANE-FATTY-ACYL-PHOSPHOLIPID SYNTHASE"/>
    <property type="match status" value="1"/>
</dbReference>
<name>A0A1H0SL35_9PSEU</name>
<dbReference type="EMBL" id="FNIX01000008">
    <property type="protein sequence ID" value="SDP42454.1"/>
    <property type="molecule type" value="Genomic_DNA"/>
</dbReference>
<gene>
    <name evidence="2" type="ORF">SAMN05421507_108134</name>
</gene>
<dbReference type="OrthoDB" id="5114325at2"/>
<feature type="domain" description="Methyltransferase" evidence="1">
    <location>
        <begin position="134"/>
        <end position="228"/>
    </location>
</feature>
<protein>
    <submittedName>
        <fullName evidence="2">Methyltransferase domain-containing protein</fullName>
    </submittedName>
</protein>
<dbReference type="Pfam" id="PF13649">
    <property type="entry name" value="Methyltransf_25"/>
    <property type="match status" value="1"/>
</dbReference>
<sequence length="278" mass="30078">MSDFDDLNAQLWILGAIGRLADQGLLERAADPDDELSALSQQLLIDTGWLLTDPLRPSARLLDAPPPGVAVSALSGYVREQLARVGRFTEGAPAGWNELDRDRIRWRGRASGVIAHGIIERCCPDVLQRAERFLDVGTGAGGIAMRLCRTLPALRAVGLEISPAALDVARIDVVAAGLDDRIEIRDQSVSDLTDVEEYDLAWLPQQFIPRAQLLEGLPRVFRSLRPDGALVMALASESDLPNLVTGGGTLSAEEAVKLVEQAGFRHVQTHGQVVSGRR</sequence>
<proteinExistence type="predicted"/>
<dbReference type="CDD" id="cd02440">
    <property type="entry name" value="AdoMet_MTases"/>
    <property type="match status" value="1"/>
</dbReference>
<dbReference type="Proteomes" id="UP000199691">
    <property type="component" value="Unassembled WGS sequence"/>
</dbReference>
<keyword evidence="2" id="KW-0489">Methyltransferase</keyword>
<dbReference type="RefSeq" id="WP_090099437.1">
    <property type="nucleotide sequence ID" value="NZ_FNIX01000008.1"/>
</dbReference>
<accession>A0A1H0SL35</accession>
<dbReference type="STRING" id="641025.SAMN05421507_108134"/>